<comment type="caution">
    <text evidence="2">The sequence shown here is derived from an EMBL/GenBank/DDBJ whole genome shotgun (WGS) entry which is preliminary data.</text>
</comment>
<feature type="transmembrane region" description="Helical" evidence="1">
    <location>
        <begin position="433"/>
        <end position="455"/>
    </location>
</feature>
<evidence type="ECO:0000313" key="2">
    <source>
        <dbReference type="EMBL" id="MDT0581342.1"/>
    </source>
</evidence>
<dbReference type="NCBIfam" id="TIGR03503">
    <property type="entry name" value="TIGR03503 family protein"/>
    <property type="match status" value="1"/>
</dbReference>
<accession>A0AAW8QWK4</accession>
<keyword evidence="1" id="KW-1133">Transmembrane helix</keyword>
<keyword evidence="1" id="KW-0472">Membrane</keyword>
<organism evidence="2 3">
    <name type="scientific">Brumicola blandensis</name>
    <dbReference type="NCBI Taxonomy" id="3075611"/>
    <lineage>
        <taxon>Bacteria</taxon>
        <taxon>Pseudomonadati</taxon>
        <taxon>Pseudomonadota</taxon>
        <taxon>Gammaproteobacteria</taxon>
        <taxon>Alteromonadales</taxon>
        <taxon>Alteromonadaceae</taxon>
        <taxon>Brumicola</taxon>
    </lineage>
</organism>
<dbReference type="InterPro" id="IPR020010">
    <property type="entry name" value="CHP03503"/>
</dbReference>
<name>A0AAW8QWK4_9ALTE</name>
<sequence length="502" mass="56232">MKKNLQQWYGATFQLTRPRSTQSKLVTKTIASMYMVLFCVVGAFAQDERSPDLDMLLQNKEQVEEEKERSGPAIIELGNEFQNSIQLLGNRFRIDNDVDEVTMVFFREPGSSPIVLVRPDGSKVFLEDDDDDNMLRWYETETYDMISIKKPMPGPWQAVGQVLDGSKIMVIADIVLDAKPIPPNIYSGEIIKQTAVLRNAGKQVDFSPFRDVVSLSIDFVSNNNPNYENFGLGSRTIARFQDNGEGFDEVAADGVFTGQFNLSIPSGEWRPTFSIRTPMYTREQINETVILHKNPIRIETIIDETNEGEHVILIDVDPEHIKLDSLLVDGKIKRPNGETDNISLTELSSEARKVKVLNDSFGIYRINITTFAETVNGRDVIIDVPEHTFVTKAPPPPEPEPVPEAEIEGASPSLDLQPFAEPIEPEWSAADTFTVVIAINLCILIFGGLSLFLIINKRNNPDDNILMRLQESALSLLSKIKNIIPKKSAKTEEATSGKKESE</sequence>
<dbReference type="NCBIfam" id="NF041940">
    <property type="entry name" value="choice_anch_X"/>
    <property type="match status" value="1"/>
</dbReference>
<keyword evidence="1" id="KW-0812">Transmembrane</keyword>
<dbReference type="AlphaFoldDB" id="A0AAW8QWK4"/>
<evidence type="ECO:0000256" key="1">
    <source>
        <dbReference type="SAM" id="Phobius"/>
    </source>
</evidence>
<proteinExistence type="predicted"/>
<protein>
    <submittedName>
        <fullName evidence="2">TIGR03503 family protein</fullName>
    </submittedName>
</protein>
<dbReference type="RefSeq" id="WP_311360149.1">
    <property type="nucleotide sequence ID" value="NZ_JAVRIE010000001.1"/>
</dbReference>
<keyword evidence="3" id="KW-1185">Reference proteome</keyword>
<dbReference type="EMBL" id="JAVRIE010000001">
    <property type="protein sequence ID" value="MDT0581342.1"/>
    <property type="molecule type" value="Genomic_DNA"/>
</dbReference>
<feature type="transmembrane region" description="Helical" evidence="1">
    <location>
        <begin position="25"/>
        <end position="45"/>
    </location>
</feature>
<dbReference type="Proteomes" id="UP001249020">
    <property type="component" value="Unassembled WGS sequence"/>
</dbReference>
<reference evidence="2 3" key="1">
    <citation type="submission" date="2023-09" db="EMBL/GenBank/DDBJ databases">
        <authorList>
            <person name="Rey-Velasco X."/>
        </authorList>
    </citation>
    <scope>NUCLEOTIDE SEQUENCE [LARGE SCALE GENOMIC DNA]</scope>
    <source>
        <strain evidence="2 3">W409</strain>
    </source>
</reference>
<gene>
    <name evidence="2" type="ORF">RM544_02220</name>
</gene>
<evidence type="ECO:0000313" key="3">
    <source>
        <dbReference type="Proteomes" id="UP001249020"/>
    </source>
</evidence>